<dbReference type="AlphaFoldDB" id="A0A7R9QB53"/>
<keyword evidence="6" id="KW-0804">Transcription</keyword>
<keyword evidence="1" id="KW-0479">Metal-binding</keyword>
<keyword evidence="5" id="KW-0238">DNA-binding</keyword>
<feature type="compositionally biased region" description="Basic and acidic residues" evidence="9">
    <location>
        <begin position="95"/>
        <end position="104"/>
    </location>
</feature>
<keyword evidence="4" id="KW-0805">Transcription regulation</keyword>
<keyword evidence="7" id="KW-0675">Receptor</keyword>
<keyword evidence="8" id="KW-0539">Nucleus</keyword>
<keyword evidence="2" id="KW-0863">Zinc-finger</keyword>
<dbReference type="PANTHER" id="PTHR24082:SF283">
    <property type="entry name" value="NUCLEAR HORMONE RECEPTOR HR96"/>
    <property type="match status" value="1"/>
</dbReference>
<dbReference type="PANTHER" id="PTHR24082">
    <property type="entry name" value="NUCLEAR HORMONE RECEPTOR"/>
    <property type="match status" value="1"/>
</dbReference>
<dbReference type="PROSITE" id="PS51030">
    <property type="entry name" value="NUCLEAR_REC_DBD_2"/>
    <property type="match status" value="1"/>
</dbReference>
<evidence type="ECO:0000256" key="2">
    <source>
        <dbReference type="ARBA" id="ARBA00022771"/>
    </source>
</evidence>
<evidence type="ECO:0000313" key="13">
    <source>
        <dbReference type="Proteomes" id="UP000728032"/>
    </source>
</evidence>
<feature type="domain" description="NR LBD" evidence="11">
    <location>
        <begin position="157"/>
        <end position="370"/>
    </location>
</feature>
<dbReference type="SUPFAM" id="SSF57716">
    <property type="entry name" value="Glucocorticoid receptor-like (DNA-binding domain)"/>
    <property type="match status" value="2"/>
</dbReference>
<dbReference type="GO" id="GO:0000122">
    <property type="term" value="P:negative regulation of transcription by RNA polymerase II"/>
    <property type="evidence" value="ECO:0007669"/>
    <property type="project" value="TreeGrafter"/>
</dbReference>
<dbReference type="InterPro" id="IPR000536">
    <property type="entry name" value="Nucl_hrmn_rcpt_lig-bd"/>
</dbReference>
<dbReference type="GO" id="GO:0004879">
    <property type="term" value="F:nuclear receptor activity"/>
    <property type="evidence" value="ECO:0007669"/>
    <property type="project" value="TreeGrafter"/>
</dbReference>
<dbReference type="SMART" id="SM00399">
    <property type="entry name" value="ZnF_C4"/>
    <property type="match status" value="1"/>
</dbReference>
<dbReference type="GO" id="GO:0008270">
    <property type="term" value="F:zinc ion binding"/>
    <property type="evidence" value="ECO:0007669"/>
    <property type="project" value="UniProtKB-KW"/>
</dbReference>
<feature type="non-terminal residue" evidence="12">
    <location>
        <position position="370"/>
    </location>
</feature>
<sequence length="370" mass="42996">MKNKKEDKLCMVCGDLATGYHFHAITCEACKLFFKRNAMKNEELYHCFLGNKCNINVNTRNSCKPCRLAKCFAVGMKSNAFQTEEQKQMRKTIRKRDINYRSETSDENSTSNKYPSHQTSDDVIYDNFPNVLADSELSLKTTNAYDLNLSVIPVMKPITDYNNQFNELEGNRLSELLDALKVMMNPMVNVNDNEINAYSVDAFNLILRCQENGLQNNVQMAKRLNGFKSLCEHDQLTLIKYASIEIVVLRMILTFDFNKLCWSFNINNHNHIVKLHLTAIILFNPNRPSLINKTAIKLQYYIYVHLLQRYLQLRYRSDELSVKGYHFRAITCEACKLFFRRNAPKHGNSFNTDDQEQLKNLTVNDSTKLK</sequence>
<dbReference type="SUPFAM" id="SSF48508">
    <property type="entry name" value="Nuclear receptor ligand-binding domain"/>
    <property type="match status" value="1"/>
</dbReference>
<dbReference type="PRINTS" id="PR00398">
    <property type="entry name" value="STRDHORMONER"/>
</dbReference>
<evidence type="ECO:0000256" key="9">
    <source>
        <dbReference type="SAM" id="MobiDB-lite"/>
    </source>
</evidence>
<evidence type="ECO:0000259" key="11">
    <source>
        <dbReference type="PROSITE" id="PS51843"/>
    </source>
</evidence>
<dbReference type="Gene3D" id="1.10.565.10">
    <property type="entry name" value="Retinoid X Receptor"/>
    <property type="match status" value="2"/>
</dbReference>
<evidence type="ECO:0000256" key="7">
    <source>
        <dbReference type="ARBA" id="ARBA00023170"/>
    </source>
</evidence>
<dbReference type="InterPro" id="IPR013088">
    <property type="entry name" value="Znf_NHR/GATA"/>
</dbReference>
<dbReference type="InterPro" id="IPR035500">
    <property type="entry name" value="NHR-like_dom_sf"/>
</dbReference>
<accession>A0A7R9QB53</accession>
<reference evidence="12" key="1">
    <citation type="submission" date="2020-11" db="EMBL/GenBank/DDBJ databases">
        <authorList>
            <person name="Tran Van P."/>
        </authorList>
    </citation>
    <scope>NUCLEOTIDE SEQUENCE</scope>
</reference>
<name>A0A7R9QB53_9ACAR</name>
<dbReference type="PROSITE" id="PS51843">
    <property type="entry name" value="NR_LBD"/>
    <property type="match status" value="1"/>
</dbReference>
<dbReference type="Pfam" id="PF00105">
    <property type="entry name" value="zf-C4"/>
    <property type="match status" value="2"/>
</dbReference>
<gene>
    <name evidence="12" type="ORF">ONB1V03_LOCUS1314</name>
</gene>
<dbReference type="Proteomes" id="UP000728032">
    <property type="component" value="Unassembled WGS sequence"/>
</dbReference>
<dbReference type="GO" id="GO:0000978">
    <property type="term" value="F:RNA polymerase II cis-regulatory region sequence-specific DNA binding"/>
    <property type="evidence" value="ECO:0007669"/>
    <property type="project" value="TreeGrafter"/>
</dbReference>
<evidence type="ECO:0000256" key="5">
    <source>
        <dbReference type="ARBA" id="ARBA00023125"/>
    </source>
</evidence>
<dbReference type="InterPro" id="IPR001723">
    <property type="entry name" value="Nuclear_hrmn_rcpt"/>
</dbReference>
<keyword evidence="13" id="KW-1185">Reference proteome</keyword>
<evidence type="ECO:0000256" key="8">
    <source>
        <dbReference type="ARBA" id="ARBA00023242"/>
    </source>
</evidence>
<dbReference type="GO" id="GO:0045944">
    <property type="term" value="P:positive regulation of transcription by RNA polymerase II"/>
    <property type="evidence" value="ECO:0007669"/>
    <property type="project" value="TreeGrafter"/>
</dbReference>
<feature type="region of interest" description="Disordered" evidence="9">
    <location>
        <begin position="84"/>
        <end position="118"/>
    </location>
</feature>
<evidence type="ECO:0000259" key="10">
    <source>
        <dbReference type="PROSITE" id="PS51030"/>
    </source>
</evidence>
<dbReference type="InterPro" id="IPR050234">
    <property type="entry name" value="Nuclear_hormone_rcpt_NR1"/>
</dbReference>
<protein>
    <recommendedName>
        <fullName evidence="14">Nuclear receptor domain-containing protein</fullName>
    </recommendedName>
</protein>
<dbReference type="InterPro" id="IPR001628">
    <property type="entry name" value="Znf_hrmn_rcpt"/>
</dbReference>
<dbReference type="GO" id="GO:0030154">
    <property type="term" value="P:cell differentiation"/>
    <property type="evidence" value="ECO:0007669"/>
    <property type="project" value="TreeGrafter"/>
</dbReference>
<dbReference type="EMBL" id="CAJPVJ010000210">
    <property type="protein sequence ID" value="CAG2161710.1"/>
    <property type="molecule type" value="Genomic_DNA"/>
</dbReference>
<evidence type="ECO:0000256" key="6">
    <source>
        <dbReference type="ARBA" id="ARBA00023163"/>
    </source>
</evidence>
<dbReference type="PRINTS" id="PR00047">
    <property type="entry name" value="STROIDFINGER"/>
</dbReference>
<evidence type="ECO:0000256" key="1">
    <source>
        <dbReference type="ARBA" id="ARBA00022723"/>
    </source>
</evidence>
<dbReference type="Gene3D" id="3.30.50.10">
    <property type="entry name" value="Erythroid Transcription Factor GATA-1, subunit A"/>
    <property type="match status" value="2"/>
</dbReference>
<evidence type="ECO:0000256" key="4">
    <source>
        <dbReference type="ARBA" id="ARBA00023015"/>
    </source>
</evidence>
<feature type="domain" description="Nuclear receptor" evidence="10">
    <location>
        <begin position="7"/>
        <end position="83"/>
    </location>
</feature>
<evidence type="ECO:0000256" key="3">
    <source>
        <dbReference type="ARBA" id="ARBA00022833"/>
    </source>
</evidence>
<feature type="compositionally biased region" description="Polar residues" evidence="9">
    <location>
        <begin position="107"/>
        <end position="118"/>
    </location>
</feature>
<dbReference type="PROSITE" id="PS00031">
    <property type="entry name" value="NUCLEAR_REC_DBD_1"/>
    <property type="match status" value="1"/>
</dbReference>
<dbReference type="EMBL" id="OC915035">
    <property type="protein sequence ID" value="CAD7638274.1"/>
    <property type="molecule type" value="Genomic_DNA"/>
</dbReference>
<evidence type="ECO:0000313" key="12">
    <source>
        <dbReference type="EMBL" id="CAD7638274.1"/>
    </source>
</evidence>
<keyword evidence="3" id="KW-0862">Zinc</keyword>
<dbReference type="CDD" id="cd06916">
    <property type="entry name" value="NR_DBD_like"/>
    <property type="match status" value="1"/>
</dbReference>
<dbReference type="OrthoDB" id="6355676at2759"/>
<evidence type="ECO:0008006" key="14">
    <source>
        <dbReference type="Google" id="ProtNLM"/>
    </source>
</evidence>
<proteinExistence type="predicted"/>
<organism evidence="12">
    <name type="scientific">Oppiella nova</name>
    <dbReference type="NCBI Taxonomy" id="334625"/>
    <lineage>
        <taxon>Eukaryota</taxon>
        <taxon>Metazoa</taxon>
        <taxon>Ecdysozoa</taxon>
        <taxon>Arthropoda</taxon>
        <taxon>Chelicerata</taxon>
        <taxon>Arachnida</taxon>
        <taxon>Acari</taxon>
        <taxon>Acariformes</taxon>
        <taxon>Sarcoptiformes</taxon>
        <taxon>Oribatida</taxon>
        <taxon>Brachypylina</taxon>
        <taxon>Oppioidea</taxon>
        <taxon>Oppiidae</taxon>
        <taxon>Oppiella</taxon>
    </lineage>
</organism>